<keyword evidence="2" id="KW-1185">Reference proteome</keyword>
<evidence type="ECO:0000313" key="1">
    <source>
        <dbReference type="EMBL" id="MFC4337495.1"/>
    </source>
</evidence>
<dbReference type="Proteomes" id="UP001595823">
    <property type="component" value="Unassembled WGS sequence"/>
</dbReference>
<evidence type="ECO:0000313" key="2">
    <source>
        <dbReference type="Proteomes" id="UP001595823"/>
    </source>
</evidence>
<accession>A0ABV8U463</accession>
<reference evidence="2" key="1">
    <citation type="journal article" date="2019" name="Int. J. Syst. Evol. Microbiol.">
        <title>The Global Catalogue of Microorganisms (GCM) 10K type strain sequencing project: providing services to taxonomists for standard genome sequencing and annotation.</title>
        <authorList>
            <consortium name="The Broad Institute Genomics Platform"/>
            <consortium name="The Broad Institute Genome Sequencing Center for Infectious Disease"/>
            <person name="Wu L."/>
            <person name="Ma J."/>
        </authorList>
    </citation>
    <scope>NUCLEOTIDE SEQUENCE [LARGE SCALE GENOMIC DNA]</scope>
    <source>
        <strain evidence="2">IBRC-M 10908</strain>
    </source>
</reference>
<organism evidence="1 2">
    <name type="scientific">Salininema proteolyticum</name>
    <dbReference type="NCBI Taxonomy" id="1607685"/>
    <lineage>
        <taxon>Bacteria</taxon>
        <taxon>Bacillati</taxon>
        <taxon>Actinomycetota</taxon>
        <taxon>Actinomycetes</taxon>
        <taxon>Glycomycetales</taxon>
        <taxon>Glycomycetaceae</taxon>
        <taxon>Salininema</taxon>
    </lineage>
</organism>
<proteinExistence type="predicted"/>
<comment type="caution">
    <text evidence="1">The sequence shown here is derived from an EMBL/GenBank/DDBJ whole genome shotgun (WGS) entry which is preliminary data.</text>
</comment>
<protein>
    <submittedName>
        <fullName evidence="1">Uncharacterized protein</fullName>
    </submittedName>
</protein>
<name>A0ABV8U463_9ACTN</name>
<sequence>MNFARAYRPILDRAYVGLRLTAAPQIKALYQEHDTKPGPEHAMPFAFTTGPIPLQALHDAFIYQKPDLNEHITTGHLVIDNGQAGLNAQGTHIATAIEKALATAGRRLWTRRPIPTMPDDQDLDDLTAIIERLLAGGHRSPGTVWNALTPRKFTQQHDREHRLATGLGILRHHRADAYRSAWREQGWNVDDALEVTDGPTRDRVEALTDQRDMTLWNTLDEDDQWRLIGITGALADGLTSAAR</sequence>
<dbReference type="RefSeq" id="WP_380624539.1">
    <property type="nucleotide sequence ID" value="NZ_JBHSDK010000034.1"/>
</dbReference>
<gene>
    <name evidence="1" type="ORF">ACFPET_20065</name>
</gene>
<dbReference type="EMBL" id="JBHSDK010000034">
    <property type="protein sequence ID" value="MFC4337495.1"/>
    <property type="molecule type" value="Genomic_DNA"/>
</dbReference>